<evidence type="ECO:0000256" key="1">
    <source>
        <dbReference type="SAM" id="MobiDB-lite"/>
    </source>
</evidence>
<dbReference type="GO" id="GO:0005634">
    <property type="term" value="C:nucleus"/>
    <property type="evidence" value="ECO:0007669"/>
    <property type="project" value="InterPro"/>
</dbReference>
<dbReference type="Pfam" id="PF04589">
    <property type="entry name" value="RFX1_trans_act"/>
    <property type="match status" value="1"/>
</dbReference>
<gene>
    <name evidence="3" type="ORF">WMY93_024870</name>
</gene>
<dbReference type="InterPro" id="IPR007668">
    <property type="entry name" value="RFX1_trans_act"/>
</dbReference>
<feature type="region of interest" description="Disordered" evidence="1">
    <location>
        <begin position="68"/>
        <end position="87"/>
    </location>
</feature>
<keyword evidence="4" id="KW-1185">Reference proteome</keyword>
<dbReference type="GO" id="GO:0003677">
    <property type="term" value="F:DNA binding"/>
    <property type="evidence" value="ECO:0007669"/>
    <property type="project" value="InterPro"/>
</dbReference>
<accession>A0AAW0NBA8</accession>
<evidence type="ECO:0000313" key="3">
    <source>
        <dbReference type="EMBL" id="KAK7889310.1"/>
    </source>
</evidence>
<name>A0AAW0NBA8_9GOBI</name>
<evidence type="ECO:0000313" key="4">
    <source>
        <dbReference type="Proteomes" id="UP001460270"/>
    </source>
</evidence>
<sequence>MQSSEGGSDSANSVATLRTTSSAKLRWFSLSRPHSRYERSTTISTTAQTPNEAVEDSSTTRVLVQATGSAQKGGVQQHSRAQQVPQQVQQVQHVYPSQVSMWEKVEMHRTAYSYNPDSQLYGQGTGGPYFDSQAGGHM</sequence>
<feature type="compositionally biased region" description="Low complexity" evidence="1">
    <location>
        <begin position="75"/>
        <end position="87"/>
    </location>
</feature>
<dbReference type="AlphaFoldDB" id="A0AAW0NBA8"/>
<comment type="caution">
    <text evidence="3">The sequence shown here is derived from an EMBL/GenBank/DDBJ whole genome shotgun (WGS) entry which is preliminary data.</text>
</comment>
<feature type="region of interest" description="Disordered" evidence="1">
    <location>
        <begin position="119"/>
        <end position="138"/>
    </location>
</feature>
<dbReference type="Proteomes" id="UP001460270">
    <property type="component" value="Unassembled WGS sequence"/>
</dbReference>
<protein>
    <recommendedName>
        <fullName evidence="2">RFX1 transcription activation region domain-containing protein</fullName>
    </recommendedName>
</protein>
<dbReference type="GO" id="GO:0006355">
    <property type="term" value="P:regulation of DNA-templated transcription"/>
    <property type="evidence" value="ECO:0007669"/>
    <property type="project" value="InterPro"/>
</dbReference>
<evidence type="ECO:0000259" key="2">
    <source>
        <dbReference type="Pfam" id="PF04589"/>
    </source>
</evidence>
<reference evidence="4" key="1">
    <citation type="submission" date="2024-04" db="EMBL/GenBank/DDBJ databases">
        <title>Salinicola lusitanus LLJ914,a marine bacterium isolated from the Okinawa Trough.</title>
        <authorList>
            <person name="Li J."/>
        </authorList>
    </citation>
    <scope>NUCLEOTIDE SEQUENCE [LARGE SCALE GENOMIC DNA]</scope>
</reference>
<proteinExistence type="predicted"/>
<organism evidence="3 4">
    <name type="scientific">Mugilogobius chulae</name>
    <name type="common">yellowstripe goby</name>
    <dbReference type="NCBI Taxonomy" id="88201"/>
    <lineage>
        <taxon>Eukaryota</taxon>
        <taxon>Metazoa</taxon>
        <taxon>Chordata</taxon>
        <taxon>Craniata</taxon>
        <taxon>Vertebrata</taxon>
        <taxon>Euteleostomi</taxon>
        <taxon>Actinopterygii</taxon>
        <taxon>Neopterygii</taxon>
        <taxon>Teleostei</taxon>
        <taxon>Neoteleostei</taxon>
        <taxon>Acanthomorphata</taxon>
        <taxon>Gobiaria</taxon>
        <taxon>Gobiiformes</taxon>
        <taxon>Gobioidei</taxon>
        <taxon>Gobiidae</taxon>
        <taxon>Gobionellinae</taxon>
        <taxon>Mugilogobius</taxon>
    </lineage>
</organism>
<feature type="domain" description="RFX1 transcription activation region" evidence="2">
    <location>
        <begin position="43"/>
        <end position="136"/>
    </location>
</feature>
<dbReference type="EMBL" id="JBBPFD010000018">
    <property type="protein sequence ID" value="KAK7889310.1"/>
    <property type="molecule type" value="Genomic_DNA"/>
</dbReference>